<proteinExistence type="predicted"/>
<dbReference type="EMBL" id="FNEM01000003">
    <property type="protein sequence ID" value="SDI76259.1"/>
    <property type="molecule type" value="Genomic_DNA"/>
</dbReference>
<dbReference type="AlphaFoldDB" id="A0A1G8N7I4"/>
<evidence type="ECO:0000313" key="1">
    <source>
        <dbReference type="EMBL" id="SDI76259.1"/>
    </source>
</evidence>
<dbReference type="OrthoDB" id="9797122at2"/>
<reference evidence="2" key="1">
    <citation type="submission" date="2016-10" db="EMBL/GenBank/DDBJ databases">
        <authorList>
            <person name="Varghese N."/>
            <person name="Submissions S."/>
        </authorList>
    </citation>
    <scope>NUCLEOTIDE SEQUENCE [LARGE SCALE GENOMIC DNA]</scope>
    <source>
        <strain evidence="2">DSM 23317</strain>
    </source>
</reference>
<sequence length="195" mass="21724">MYDVHYTHSRHQLKMARSRKLTLLLLFFWAPLAAAAVPSLWLGGGYGPQPGDHQQSNSAVSLDWVPYHYARSNRQWLSIGASAARLRAHGQQGNEALWALSLFPQLTLNGPHWGNQQTFFQVRALGPTYLSETSLGSRHQASHFALQAQILAGIHFGQRQQHAVAIAYRHYSNANLNQPNDGLDVSFMLTVGLTL</sequence>
<organism evidence="1 2">
    <name type="scientific">Ferrimonas sediminum</name>
    <dbReference type="NCBI Taxonomy" id="718193"/>
    <lineage>
        <taxon>Bacteria</taxon>
        <taxon>Pseudomonadati</taxon>
        <taxon>Pseudomonadota</taxon>
        <taxon>Gammaproteobacteria</taxon>
        <taxon>Alteromonadales</taxon>
        <taxon>Ferrimonadaceae</taxon>
        <taxon>Ferrimonas</taxon>
    </lineage>
</organism>
<evidence type="ECO:0000313" key="2">
    <source>
        <dbReference type="Proteomes" id="UP000199527"/>
    </source>
</evidence>
<dbReference type="Gene3D" id="2.40.160.20">
    <property type="match status" value="1"/>
</dbReference>
<name>A0A1G8N7I4_9GAMM</name>
<dbReference type="Proteomes" id="UP000199527">
    <property type="component" value="Unassembled WGS sequence"/>
</dbReference>
<protein>
    <submittedName>
        <fullName evidence="1">Lipid A 3-O-deacylase (PagL)</fullName>
    </submittedName>
</protein>
<dbReference type="Pfam" id="PF09411">
    <property type="entry name" value="PagL"/>
    <property type="match status" value="1"/>
</dbReference>
<dbReference type="InterPro" id="IPR018550">
    <property type="entry name" value="Lipid-A_deacylase-rel"/>
</dbReference>
<gene>
    <name evidence="1" type="ORF">SAMN04488540_10344</name>
</gene>
<accession>A0A1G8N7I4</accession>
<keyword evidence="2" id="KW-1185">Reference proteome</keyword>